<proteinExistence type="predicted"/>
<name>A0A392T4E8_9FABA</name>
<dbReference type="AlphaFoldDB" id="A0A392T4E8"/>
<evidence type="ECO:0000313" key="1">
    <source>
        <dbReference type="EMBL" id="MCI55257.1"/>
    </source>
</evidence>
<reference evidence="1 2" key="1">
    <citation type="journal article" date="2018" name="Front. Plant Sci.">
        <title>Red Clover (Trifolium pratense) and Zigzag Clover (T. medium) - A Picture of Genomic Similarities and Differences.</title>
        <authorList>
            <person name="Dluhosova J."/>
            <person name="Istvanek J."/>
            <person name="Nedelnik J."/>
            <person name="Repkova J."/>
        </authorList>
    </citation>
    <scope>NUCLEOTIDE SEQUENCE [LARGE SCALE GENOMIC DNA]</scope>
    <source>
        <strain evidence="2">cv. 10/8</strain>
        <tissue evidence="1">Leaf</tissue>
    </source>
</reference>
<comment type="caution">
    <text evidence="1">The sequence shown here is derived from an EMBL/GenBank/DDBJ whole genome shotgun (WGS) entry which is preliminary data.</text>
</comment>
<organism evidence="1 2">
    <name type="scientific">Trifolium medium</name>
    <dbReference type="NCBI Taxonomy" id="97028"/>
    <lineage>
        <taxon>Eukaryota</taxon>
        <taxon>Viridiplantae</taxon>
        <taxon>Streptophyta</taxon>
        <taxon>Embryophyta</taxon>
        <taxon>Tracheophyta</taxon>
        <taxon>Spermatophyta</taxon>
        <taxon>Magnoliopsida</taxon>
        <taxon>eudicotyledons</taxon>
        <taxon>Gunneridae</taxon>
        <taxon>Pentapetalae</taxon>
        <taxon>rosids</taxon>
        <taxon>fabids</taxon>
        <taxon>Fabales</taxon>
        <taxon>Fabaceae</taxon>
        <taxon>Papilionoideae</taxon>
        <taxon>50 kb inversion clade</taxon>
        <taxon>NPAAA clade</taxon>
        <taxon>Hologalegina</taxon>
        <taxon>IRL clade</taxon>
        <taxon>Trifolieae</taxon>
        <taxon>Trifolium</taxon>
    </lineage>
</organism>
<sequence length="43" mass="5145">MEVEQLERVRKRRWRKGFEESHGVALWKDGWMQGSLDVGMLRG</sequence>
<dbReference type="Proteomes" id="UP000265520">
    <property type="component" value="Unassembled WGS sequence"/>
</dbReference>
<evidence type="ECO:0000313" key="2">
    <source>
        <dbReference type="Proteomes" id="UP000265520"/>
    </source>
</evidence>
<keyword evidence="2" id="KW-1185">Reference proteome</keyword>
<dbReference type="EMBL" id="LXQA010493250">
    <property type="protein sequence ID" value="MCI55257.1"/>
    <property type="molecule type" value="Genomic_DNA"/>
</dbReference>
<protein>
    <submittedName>
        <fullName evidence="1">Uncharacterized protein</fullName>
    </submittedName>
</protein>
<accession>A0A392T4E8</accession>